<comment type="caution">
    <text evidence="1">The sequence shown here is derived from an EMBL/GenBank/DDBJ whole genome shotgun (WGS) entry which is preliminary data.</text>
</comment>
<evidence type="ECO:0000313" key="2">
    <source>
        <dbReference type="Proteomes" id="UP000541352"/>
    </source>
</evidence>
<reference evidence="1 2" key="1">
    <citation type="submission" date="2020-08" db="EMBL/GenBank/DDBJ databases">
        <title>Genomic Encyclopedia of Type Strains, Phase IV (KMG-IV): sequencing the most valuable type-strain genomes for metagenomic binning, comparative biology and taxonomic classification.</title>
        <authorList>
            <person name="Goeker M."/>
        </authorList>
    </citation>
    <scope>NUCLEOTIDE SEQUENCE [LARGE SCALE GENOMIC DNA]</scope>
    <source>
        <strain evidence="1 2">DSM 17976</strain>
    </source>
</reference>
<dbReference type="AlphaFoldDB" id="A0A7W6ESE9"/>
<accession>A0A7W6ESE9</accession>
<protein>
    <submittedName>
        <fullName evidence="1">Uncharacterized protein</fullName>
    </submittedName>
</protein>
<keyword evidence="2" id="KW-1185">Reference proteome</keyword>
<evidence type="ECO:0000313" key="1">
    <source>
        <dbReference type="EMBL" id="MBB3840644.1"/>
    </source>
</evidence>
<dbReference type="EMBL" id="JACIBY010000012">
    <property type="protein sequence ID" value="MBB3840644.1"/>
    <property type="molecule type" value="Genomic_DNA"/>
</dbReference>
<sequence length="76" mass="8771">MRQMLSFSEAVFRQFCLGEAQRLLSQMRQMLSFSEAVFRQLCLGEAQRLLLPMLSFSEAVFDNSASERHNVCCDKC</sequence>
<proteinExistence type="predicted"/>
<gene>
    <name evidence="1" type="ORF">FHS57_004664</name>
</gene>
<dbReference type="Proteomes" id="UP000541352">
    <property type="component" value="Unassembled WGS sequence"/>
</dbReference>
<organism evidence="1 2">
    <name type="scientific">Runella defluvii</name>
    <dbReference type="NCBI Taxonomy" id="370973"/>
    <lineage>
        <taxon>Bacteria</taxon>
        <taxon>Pseudomonadati</taxon>
        <taxon>Bacteroidota</taxon>
        <taxon>Cytophagia</taxon>
        <taxon>Cytophagales</taxon>
        <taxon>Spirosomataceae</taxon>
        <taxon>Runella</taxon>
    </lineage>
</organism>
<name>A0A7W6ESE9_9BACT</name>